<gene>
    <name evidence="2" type="ORF">HNQ39_000812</name>
</gene>
<dbReference type="EMBL" id="JACHGW010000001">
    <property type="protein sequence ID" value="MBB6049050.1"/>
    <property type="molecule type" value="Genomic_DNA"/>
</dbReference>
<reference evidence="2 3" key="1">
    <citation type="submission" date="2020-08" db="EMBL/GenBank/DDBJ databases">
        <title>Genomic Encyclopedia of Type Strains, Phase IV (KMG-IV): sequencing the most valuable type-strain genomes for metagenomic binning, comparative biology and taxonomic classification.</title>
        <authorList>
            <person name="Goeker M."/>
        </authorList>
    </citation>
    <scope>NUCLEOTIDE SEQUENCE [LARGE SCALE GENOMIC DNA]</scope>
    <source>
        <strain evidence="2 3">DSM 23562</strain>
    </source>
</reference>
<dbReference type="AlphaFoldDB" id="A0A7W9W5M2"/>
<accession>A0A7W9W5M2</accession>
<sequence length="308" mass="35574">MSYPHPKGYVCARASQPIVIDGDLTKPVWQAAPWSDDFLDIEGESKPAPRFRTRVKMLWDENYFYIAAELEEPDIWATLTEHDSVIFYDNDFEVFLDPDGDNHDYGEFEMNALNTTWDLRLPKPYRDGGPALNEWEIEGIKTAVKVIGTLNDARDRDHGWTLELALPWSGLKTLQGGGCPTLGQQWRVNFSRVEWDIEPVDNFDYPVDNSLPPVDNSGKIPAPYQKIPSTPEHNWVWSPQWAIDMHRPEFWGYVQFEASPEAPFRPDPDWDDRCHLMELYRAEKRPEGWSATRGNLIVTHDSRIRPTG</sequence>
<dbReference type="InterPro" id="IPR010502">
    <property type="entry name" value="Carb-bd_dom_fam9"/>
</dbReference>
<dbReference type="Pfam" id="PF06452">
    <property type="entry name" value="CBM9_1"/>
    <property type="match status" value="1"/>
</dbReference>
<name>A0A7W9W5M2_ARMRO</name>
<dbReference type="GO" id="GO:0016052">
    <property type="term" value="P:carbohydrate catabolic process"/>
    <property type="evidence" value="ECO:0007669"/>
    <property type="project" value="InterPro"/>
</dbReference>
<comment type="caution">
    <text evidence="2">The sequence shown here is derived from an EMBL/GenBank/DDBJ whole genome shotgun (WGS) entry which is preliminary data.</text>
</comment>
<evidence type="ECO:0000313" key="2">
    <source>
        <dbReference type="EMBL" id="MBB6049050.1"/>
    </source>
</evidence>
<dbReference type="RefSeq" id="WP_184192670.1">
    <property type="nucleotide sequence ID" value="NZ_JACHGW010000001.1"/>
</dbReference>
<evidence type="ECO:0000259" key="1">
    <source>
        <dbReference type="Pfam" id="PF06452"/>
    </source>
</evidence>
<dbReference type="GO" id="GO:0030246">
    <property type="term" value="F:carbohydrate binding"/>
    <property type="evidence" value="ECO:0007669"/>
    <property type="project" value="InterPro"/>
</dbReference>
<dbReference type="SUPFAM" id="SSF49344">
    <property type="entry name" value="CBD9-like"/>
    <property type="match status" value="1"/>
</dbReference>
<dbReference type="PANTHER" id="PTHR35532">
    <property type="entry name" value="SIMILAR TO POLYHYDROXYALKANOATE DEPOLYMERASE"/>
    <property type="match status" value="1"/>
</dbReference>
<protein>
    <recommendedName>
        <fullName evidence="1">Carbohydrate-binding domain-containing protein</fullName>
    </recommendedName>
</protein>
<dbReference type="Proteomes" id="UP000520814">
    <property type="component" value="Unassembled WGS sequence"/>
</dbReference>
<feature type="domain" description="Carbohydrate-binding" evidence="1">
    <location>
        <begin position="20"/>
        <end position="174"/>
    </location>
</feature>
<dbReference type="GO" id="GO:0004553">
    <property type="term" value="F:hydrolase activity, hydrolyzing O-glycosyl compounds"/>
    <property type="evidence" value="ECO:0007669"/>
    <property type="project" value="InterPro"/>
</dbReference>
<evidence type="ECO:0000313" key="3">
    <source>
        <dbReference type="Proteomes" id="UP000520814"/>
    </source>
</evidence>
<proteinExistence type="predicted"/>
<organism evidence="2 3">
    <name type="scientific">Armatimonas rosea</name>
    <dbReference type="NCBI Taxonomy" id="685828"/>
    <lineage>
        <taxon>Bacteria</taxon>
        <taxon>Bacillati</taxon>
        <taxon>Armatimonadota</taxon>
        <taxon>Armatimonadia</taxon>
        <taxon>Armatimonadales</taxon>
        <taxon>Armatimonadaceae</taxon>
        <taxon>Armatimonas</taxon>
    </lineage>
</organism>
<dbReference type="PANTHER" id="PTHR35532:SF5">
    <property type="entry name" value="CARBOHYDRATE-BINDING DOMAIN-CONTAINING PROTEIN"/>
    <property type="match status" value="1"/>
</dbReference>
<dbReference type="CDD" id="cd09620">
    <property type="entry name" value="CBM9_like_3"/>
    <property type="match status" value="1"/>
</dbReference>
<dbReference type="Gene3D" id="2.60.40.1190">
    <property type="match status" value="1"/>
</dbReference>
<keyword evidence="3" id="KW-1185">Reference proteome</keyword>